<feature type="transmembrane region" description="Helical" evidence="5">
    <location>
        <begin position="324"/>
        <end position="340"/>
    </location>
</feature>
<dbReference type="AlphaFoldDB" id="C9LH92"/>
<evidence type="ECO:0000259" key="6">
    <source>
        <dbReference type="Pfam" id="PF01699"/>
    </source>
</evidence>
<sequence>MQKYNLKYKQKSAIVCFSSPLVVSLQPIPHNKNHVIVDIIFIVLGMVAVVWGADRFTDGASSIATRLNVPQIIIGLTVVAFGTSLPEFCVSFVSALKGTPGLAVGNVVGSNIFNSLLIVGATAAISPMLMRPSLVKRDMPMLFGISLIFLLLVWDGFLSRIDSLLLLLIFVAYMGQAIRQAKVGEAEGNASPRYGRWGSWLFVIIGLACLIVGSNIFVSGASGVAHRLHVSEAVIGLTVVAGGTSLPELATSIIAARKGQTDIALGNVIGSNLFNILFILGATGAVSPMYLGGVTMIDFAVLIGSTVLLWCFSATKLRLDRWEGVTLLIVFVGYMSWLIYSA</sequence>
<feature type="transmembrane region" description="Helical" evidence="5">
    <location>
        <begin position="233"/>
        <end position="256"/>
    </location>
</feature>
<dbReference type="STRING" id="626522.GCWU000325_01594"/>
<evidence type="ECO:0000256" key="4">
    <source>
        <dbReference type="ARBA" id="ARBA00023136"/>
    </source>
</evidence>
<dbReference type="InterPro" id="IPR044880">
    <property type="entry name" value="NCX_ion-bd_dom_sf"/>
</dbReference>
<keyword evidence="2 5" id="KW-0812">Transmembrane</keyword>
<dbReference type="EMBL" id="ACIJ02000018">
    <property type="protein sequence ID" value="EEX72051.1"/>
    <property type="molecule type" value="Genomic_DNA"/>
</dbReference>
<feature type="transmembrane region" description="Helical" evidence="5">
    <location>
        <begin position="35"/>
        <end position="53"/>
    </location>
</feature>
<accession>C9LH92</accession>
<dbReference type="PANTHER" id="PTHR10846:SF8">
    <property type="entry name" value="INNER MEMBRANE PROTEIN YRBG"/>
    <property type="match status" value="1"/>
</dbReference>
<organism evidence="7 8">
    <name type="scientific">Alloprevotella tannerae ATCC 51259</name>
    <dbReference type="NCBI Taxonomy" id="626522"/>
    <lineage>
        <taxon>Bacteria</taxon>
        <taxon>Pseudomonadati</taxon>
        <taxon>Bacteroidota</taxon>
        <taxon>Bacteroidia</taxon>
        <taxon>Bacteroidales</taxon>
        <taxon>Prevotellaceae</taxon>
        <taxon>Alloprevotella</taxon>
    </lineage>
</organism>
<keyword evidence="8" id="KW-1185">Reference proteome</keyword>
<reference evidence="7" key="1">
    <citation type="submission" date="2009-09" db="EMBL/GenBank/DDBJ databases">
        <authorList>
            <person name="Weinstock G."/>
            <person name="Sodergren E."/>
            <person name="Clifton S."/>
            <person name="Fulton L."/>
            <person name="Fulton B."/>
            <person name="Courtney L."/>
            <person name="Fronick C."/>
            <person name="Harrison M."/>
            <person name="Strong C."/>
            <person name="Farmer C."/>
            <person name="Delahaunty K."/>
            <person name="Markovic C."/>
            <person name="Hall O."/>
            <person name="Minx P."/>
            <person name="Tomlinson C."/>
            <person name="Mitreva M."/>
            <person name="Nelson J."/>
            <person name="Hou S."/>
            <person name="Wollam A."/>
            <person name="Pepin K.H."/>
            <person name="Johnson M."/>
            <person name="Bhonagiri V."/>
            <person name="Nash W.E."/>
            <person name="Warren W."/>
            <person name="Chinwalla A."/>
            <person name="Mardis E.R."/>
            <person name="Wilson R.K."/>
        </authorList>
    </citation>
    <scope>NUCLEOTIDE SEQUENCE [LARGE SCALE GENOMIC DNA]</scope>
    <source>
        <strain evidence="7">ATCC 51259</strain>
    </source>
</reference>
<feature type="transmembrane region" description="Helical" evidence="5">
    <location>
        <begin position="289"/>
        <end position="312"/>
    </location>
</feature>
<feature type="transmembrane region" description="Helical" evidence="5">
    <location>
        <begin position="73"/>
        <end position="96"/>
    </location>
</feature>
<feature type="domain" description="Sodium/calcium exchanger membrane region" evidence="6">
    <location>
        <begin position="39"/>
        <end position="174"/>
    </location>
</feature>
<proteinExistence type="predicted"/>
<dbReference type="Gene3D" id="1.20.1420.30">
    <property type="entry name" value="NCX, central ion-binding region"/>
    <property type="match status" value="1"/>
</dbReference>
<evidence type="ECO:0000313" key="8">
    <source>
        <dbReference type="Proteomes" id="UP000003460"/>
    </source>
</evidence>
<dbReference type="GO" id="GO:0008273">
    <property type="term" value="F:calcium, potassium:sodium antiporter activity"/>
    <property type="evidence" value="ECO:0007669"/>
    <property type="project" value="TreeGrafter"/>
</dbReference>
<dbReference type="Pfam" id="PF01699">
    <property type="entry name" value="Na_Ca_ex"/>
    <property type="match status" value="2"/>
</dbReference>
<dbReference type="GO" id="GO:0006874">
    <property type="term" value="P:intracellular calcium ion homeostasis"/>
    <property type="evidence" value="ECO:0007669"/>
    <property type="project" value="TreeGrafter"/>
</dbReference>
<feature type="transmembrane region" description="Helical" evidence="5">
    <location>
        <begin position="108"/>
        <end position="129"/>
    </location>
</feature>
<evidence type="ECO:0000256" key="5">
    <source>
        <dbReference type="SAM" id="Phobius"/>
    </source>
</evidence>
<keyword evidence="3 5" id="KW-1133">Transmembrane helix</keyword>
<protein>
    <submittedName>
        <fullName evidence="7">K+-dependent Na+/Ca+ exchanger family protein</fullName>
    </submittedName>
</protein>
<feature type="transmembrane region" description="Helical" evidence="5">
    <location>
        <begin position="200"/>
        <end position="221"/>
    </location>
</feature>
<evidence type="ECO:0000256" key="2">
    <source>
        <dbReference type="ARBA" id="ARBA00022692"/>
    </source>
</evidence>
<feature type="domain" description="Sodium/calcium exchanger membrane region" evidence="6">
    <location>
        <begin position="199"/>
        <end position="339"/>
    </location>
</feature>
<keyword evidence="4 5" id="KW-0472">Membrane</keyword>
<feature type="transmembrane region" description="Helical" evidence="5">
    <location>
        <begin position="263"/>
        <end position="283"/>
    </location>
</feature>
<comment type="caution">
    <text evidence="7">The sequence shown here is derived from an EMBL/GenBank/DDBJ whole genome shotgun (WGS) entry which is preliminary data.</text>
</comment>
<dbReference type="InterPro" id="IPR004481">
    <property type="entry name" value="K/Na/Ca-exchanger"/>
</dbReference>
<gene>
    <name evidence="7" type="ORF">GCWU000325_01594</name>
</gene>
<dbReference type="InterPro" id="IPR004837">
    <property type="entry name" value="NaCa_Exmemb"/>
</dbReference>
<dbReference type="GO" id="GO:0005262">
    <property type="term" value="F:calcium channel activity"/>
    <property type="evidence" value="ECO:0007669"/>
    <property type="project" value="TreeGrafter"/>
</dbReference>
<dbReference type="HOGENOM" id="CLU_007948_0_3_10"/>
<name>C9LH92_9BACT</name>
<evidence type="ECO:0000313" key="7">
    <source>
        <dbReference type="EMBL" id="EEX72051.1"/>
    </source>
</evidence>
<evidence type="ECO:0000256" key="3">
    <source>
        <dbReference type="ARBA" id="ARBA00022989"/>
    </source>
</evidence>
<evidence type="ECO:0000256" key="1">
    <source>
        <dbReference type="ARBA" id="ARBA00004141"/>
    </source>
</evidence>
<dbReference type="GO" id="GO:0005886">
    <property type="term" value="C:plasma membrane"/>
    <property type="evidence" value="ECO:0007669"/>
    <property type="project" value="TreeGrafter"/>
</dbReference>
<comment type="subcellular location">
    <subcellularLocation>
        <location evidence="1">Membrane</location>
        <topology evidence="1">Multi-pass membrane protein</topology>
    </subcellularLocation>
</comment>
<feature type="transmembrane region" description="Helical" evidence="5">
    <location>
        <begin position="141"/>
        <end position="157"/>
    </location>
</feature>
<dbReference type="Proteomes" id="UP000003460">
    <property type="component" value="Unassembled WGS sequence"/>
</dbReference>
<dbReference type="NCBIfam" id="TIGR00367">
    <property type="entry name" value="calcium/sodium antiporter"/>
    <property type="match status" value="1"/>
</dbReference>
<dbReference type="PANTHER" id="PTHR10846">
    <property type="entry name" value="SODIUM/POTASSIUM/CALCIUM EXCHANGER"/>
    <property type="match status" value="1"/>
</dbReference>
<dbReference type="eggNOG" id="COG0530">
    <property type="taxonomic scope" value="Bacteria"/>
</dbReference>